<evidence type="ECO:0000256" key="2">
    <source>
        <dbReference type="ARBA" id="ARBA00006003"/>
    </source>
</evidence>
<feature type="disulfide bond" evidence="12">
    <location>
        <begin position="78"/>
        <end position="226"/>
    </location>
</feature>
<keyword evidence="14" id="KW-1185">Reference proteome</keyword>
<dbReference type="OMA" id="TQENTPM"/>
<reference evidence="13" key="1">
    <citation type="submission" date="2025-08" db="UniProtKB">
        <authorList>
            <consortium name="Ensembl"/>
        </authorList>
    </citation>
    <scope>IDENTIFICATION</scope>
</reference>
<dbReference type="Pfam" id="PF00777">
    <property type="entry name" value="Glyco_transf_29"/>
    <property type="match status" value="1"/>
</dbReference>
<dbReference type="PIRSF" id="PIRSF005557">
    <property type="entry name" value="Sialyl_trans"/>
    <property type="match status" value="1"/>
</dbReference>
<evidence type="ECO:0000256" key="1">
    <source>
        <dbReference type="ARBA" id="ARBA00004323"/>
    </source>
</evidence>
<reference evidence="13" key="2">
    <citation type="submission" date="2025-09" db="UniProtKB">
        <authorList>
            <consortium name="Ensembl"/>
        </authorList>
    </citation>
    <scope>IDENTIFICATION</scope>
</reference>
<comment type="similarity">
    <text evidence="2">Belongs to the glycosyltransferase 29 family.</text>
</comment>
<proteinExistence type="inferred from homology"/>
<evidence type="ECO:0000313" key="13">
    <source>
        <dbReference type="Ensembl" id="ENSGMOP00000020484.2"/>
    </source>
</evidence>
<keyword evidence="4" id="KW-0808">Transferase</keyword>
<dbReference type="PANTHER" id="PTHR11987:SF50">
    <property type="entry name" value="ALPHA-2,8-SIALYLTRANSFERASE 8F"/>
    <property type="match status" value="1"/>
</dbReference>
<keyword evidence="7" id="KW-1133">Transmembrane helix</keyword>
<dbReference type="InterPro" id="IPR050943">
    <property type="entry name" value="Glycosyltr_29_Sialyltrsf"/>
</dbReference>
<evidence type="ECO:0000256" key="11">
    <source>
        <dbReference type="ARBA" id="ARBA00023180"/>
    </source>
</evidence>
<keyword evidence="8" id="KW-0333">Golgi apparatus</keyword>
<keyword evidence="3" id="KW-0328">Glycosyltransferase</keyword>
<evidence type="ECO:0000256" key="5">
    <source>
        <dbReference type="ARBA" id="ARBA00022692"/>
    </source>
</evidence>
<dbReference type="GO" id="GO:0006491">
    <property type="term" value="P:N-glycan processing"/>
    <property type="evidence" value="ECO:0007669"/>
    <property type="project" value="TreeGrafter"/>
</dbReference>
<keyword evidence="5" id="KW-0812">Transmembrane</keyword>
<dbReference type="GO" id="GO:0009311">
    <property type="term" value="P:oligosaccharide metabolic process"/>
    <property type="evidence" value="ECO:0007669"/>
    <property type="project" value="TreeGrafter"/>
</dbReference>
<dbReference type="InterPro" id="IPR001675">
    <property type="entry name" value="Glyco_trans_29"/>
</dbReference>
<dbReference type="AlphaFoldDB" id="A0A8C4ZTR2"/>
<keyword evidence="11" id="KW-0325">Glycoprotein</keyword>
<evidence type="ECO:0000313" key="14">
    <source>
        <dbReference type="Proteomes" id="UP000694546"/>
    </source>
</evidence>
<keyword evidence="9" id="KW-0472">Membrane</keyword>
<dbReference type="GO" id="GO:0000139">
    <property type="term" value="C:Golgi membrane"/>
    <property type="evidence" value="ECO:0007669"/>
    <property type="project" value="UniProtKB-SubCell"/>
</dbReference>
<evidence type="ECO:0000256" key="10">
    <source>
        <dbReference type="ARBA" id="ARBA00023157"/>
    </source>
</evidence>
<dbReference type="Proteomes" id="UP000694546">
    <property type="component" value="Chromosome 2"/>
</dbReference>
<dbReference type="GeneTree" id="ENSGT01030000234535"/>
<name>A0A8C4ZTR2_GADMO</name>
<evidence type="ECO:0000256" key="8">
    <source>
        <dbReference type="ARBA" id="ARBA00023034"/>
    </source>
</evidence>
<evidence type="ECO:0000256" key="12">
    <source>
        <dbReference type="PIRSR" id="PIRSR005557-2"/>
    </source>
</evidence>
<sequence>MGITNMYDSICPAWQQLTDLLRSTCHGFTKAVVSQDNTPVGAQIVYDGEKRKPLSVTSAIFQTFAKRNPFSNKTWDTCSVVGNGGILSNSTCGEMIDSAQFVIRCNLPPVENSFLKDVGKKTNLVTANPSILHEKFRDLQERRRPFMESMRRYNDSLMLLPAFSYSVNTAVSLRALYTIEDFESPIRPVFLNPEYLLNLHSFWRSKGLNKRLSSGLMVASLALELCTNVHLYGFWPFDQHPLLQQPLNNHYYDNVPSKKNVHAMPAEFDHLLRLHEQGVLKIHLGECRPSSR</sequence>
<comment type="subcellular location">
    <subcellularLocation>
        <location evidence="1">Golgi apparatus membrane</location>
        <topology evidence="1">Single-pass type II membrane protein</topology>
    </subcellularLocation>
</comment>
<organism evidence="13 14">
    <name type="scientific">Gadus morhua</name>
    <name type="common">Atlantic cod</name>
    <dbReference type="NCBI Taxonomy" id="8049"/>
    <lineage>
        <taxon>Eukaryota</taxon>
        <taxon>Metazoa</taxon>
        <taxon>Chordata</taxon>
        <taxon>Craniata</taxon>
        <taxon>Vertebrata</taxon>
        <taxon>Euteleostomi</taxon>
        <taxon>Actinopterygii</taxon>
        <taxon>Neopterygii</taxon>
        <taxon>Teleostei</taxon>
        <taxon>Neoteleostei</taxon>
        <taxon>Acanthomorphata</taxon>
        <taxon>Zeiogadaria</taxon>
        <taxon>Gadariae</taxon>
        <taxon>Gadiformes</taxon>
        <taxon>Gadoidei</taxon>
        <taxon>Gadidae</taxon>
        <taxon>Gadus</taxon>
    </lineage>
</organism>
<dbReference type="PANTHER" id="PTHR11987">
    <property type="entry name" value="ALPHA-2,8-SIALYLTRANSFERASE"/>
    <property type="match status" value="1"/>
</dbReference>
<accession>A0A8C4ZTR2</accession>
<protein>
    <recommendedName>
        <fullName evidence="15">ST8 alpha-N-acetyl-neuraminide alpha-2,8-sialyltransferase 6</fullName>
    </recommendedName>
</protein>
<evidence type="ECO:0008006" key="15">
    <source>
        <dbReference type="Google" id="ProtNLM"/>
    </source>
</evidence>
<keyword evidence="10" id="KW-1015">Disulfide bond</keyword>
<evidence type="ECO:0000256" key="4">
    <source>
        <dbReference type="ARBA" id="ARBA00022679"/>
    </source>
</evidence>
<evidence type="ECO:0000256" key="3">
    <source>
        <dbReference type="ARBA" id="ARBA00022676"/>
    </source>
</evidence>
<evidence type="ECO:0000256" key="6">
    <source>
        <dbReference type="ARBA" id="ARBA00022968"/>
    </source>
</evidence>
<evidence type="ECO:0000256" key="7">
    <source>
        <dbReference type="ARBA" id="ARBA00022989"/>
    </source>
</evidence>
<dbReference type="InterPro" id="IPR012163">
    <property type="entry name" value="Sialyl_trans"/>
</dbReference>
<dbReference type="GO" id="GO:0003828">
    <property type="term" value="F:alpha-N-acetylneuraminate alpha-2,8-sialyltransferase activity"/>
    <property type="evidence" value="ECO:0007669"/>
    <property type="project" value="TreeGrafter"/>
</dbReference>
<dbReference type="Ensembl" id="ENSGMOT00000020985.2">
    <property type="protein sequence ID" value="ENSGMOP00000020484.2"/>
    <property type="gene ID" value="ENSGMOG00000019054.2"/>
</dbReference>
<dbReference type="InterPro" id="IPR038578">
    <property type="entry name" value="GT29-like_sf"/>
</dbReference>
<dbReference type="Gene3D" id="3.90.1480.20">
    <property type="entry name" value="Glycosyl transferase family 29"/>
    <property type="match status" value="1"/>
</dbReference>
<evidence type="ECO:0000256" key="9">
    <source>
        <dbReference type="ARBA" id="ARBA00023136"/>
    </source>
</evidence>
<keyword evidence="6" id="KW-0735">Signal-anchor</keyword>